<keyword evidence="6" id="KW-1185">Reference proteome</keyword>
<feature type="region of interest" description="Disordered" evidence="2">
    <location>
        <begin position="41"/>
        <end position="69"/>
    </location>
</feature>
<dbReference type="CDD" id="cd00882">
    <property type="entry name" value="Ras_like_GTPase"/>
    <property type="match status" value="1"/>
</dbReference>
<dbReference type="Pfam" id="PF00350">
    <property type="entry name" value="Dynamin_N"/>
    <property type="match status" value="1"/>
</dbReference>
<organism evidence="5 6">
    <name type="scientific">[Emmonsia] crescens</name>
    <dbReference type="NCBI Taxonomy" id="73230"/>
    <lineage>
        <taxon>Eukaryota</taxon>
        <taxon>Fungi</taxon>
        <taxon>Dikarya</taxon>
        <taxon>Ascomycota</taxon>
        <taxon>Pezizomycotina</taxon>
        <taxon>Eurotiomycetes</taxon>
        <taxon>Eurotiomycetidae</taxon>
        <taxon>Onygenales</taxon>
        <taxon>Ajellomycetaceae</taxon>
        <taxon>Emergomyces</taxon>
    </lineage>
</organism>
<feature type="domain" description="DUF7605" evidence="4">
    <location>
        <begin position="779"/>
        <end position="937"/>
    </location>
</feature>
<dbReference type="VEuPathDB" id="FungiDB:EMCG_00521"/>
<protein>
    <recommendedName>
        <fullName evidence="7">Nuclear GTPase SLIP-GC</fullName>
    </recommendedName>
</protein>
<dbReference type="InterPro" id="IPR045063">
    <property type="entry name" value="Dynamin_N"/>
</dbReference>
<dbReference type="InterPro" id="IPR056024">
    <property type="entry name" value="DUF7605"/>
</dbReference>
<keyword evidence="1" id="KW-0175">Coiled coil</keyword>
<accession>A0A2B7ZCH9</accession>
<evidence type="ECO:0000256" key="1">
    <source>
        <dbReference type="SAM" id="Coils"/>
    </source>
</evidence>
<dbReference type="AlphaFoldDB" id="A0A2B7ZCH9"/>
<feature type="compositionally biased region" description="Polar residues" evidence="2">
    <location>
        <begin position="51"/>
        <end position="65"/>
    </location>
</feature>
<evidence type="ECO:0000259" key="3">
    <source>
        <dbReference type="Pfam" id="PF00350"/>
    </source>
</evidence>
<dbReference type="PANTHER" id="PTHR36681">
    <property type="entry name" value="NUCLEAR GTPASE, GERMINAL CENTER-ASSOCIATED, TANDEM DUPLICATE 3"/>
    <property type="match status" value="1"/>
</dbReference>
<proteinExistence type="predicted"/>
<feature type="domain" description="Dynamin N-terminal" evidence="3">
    <location>
        <begin position="146"/>
        <end position="390"/>
    </location>
</feature>
<dbReference type="STRING" id="73230.A0A2B7ZCH9"/>
<feature type="coiled-coil region" evidence="1">
    <location>
        <begin position="447"/>
        <end position="488"/>
    </location>
</feature>
<dbReference type="InterPro" id="IPR027417">
    <property type="entry name" value="P-loop_NTPase"/>
</dbReference>
<comment type="caution">
    <text evidence="5">The sequence shown here is derived from an EMBL/GenBank/DDBJ whole genome shotgun (WGS) entry which is preliminary data.</text>
</comment>
<dbReference type="EMBL" id="PDND01000142">
    <property type="protein sequence ID" value="PGH31091.1"/>
    <property type="molecule type" value="Genomic_DNA"/>
</dbReference>
<dbReference type="Proteomes" id="UP000226031">
    <property type="component" value="Unassembled WGS sequence"/>
</dbReference>
<evidence type="ECO:0000313" key="5">
    <source>
        <dbReference type="EMBL" id="PGH31091.1"/>
    </source>
</evidence>
<dbReference type="Gene3D" id="3.40.50.300">
    <property type="entry name" value="P-loop containing nucleotide triphosphate hydrolases"/>
    <property type="match status" value="1"/>
</dbReference>
<reference evidence="5 6" key="1">
    <citation type="submission" date="2017-10" db="EMBL/GenBank/DDBJ databases">
        <title>Comparative genomics in systemic dimorphic fungi from Ajellomycetaceae.</title>
        <authorList>
            <person name="Munoz J.F."/>
            <person name="Mcewen J.G."/>
            <person name="Clay O.K."/>
            <person name="Cuomo C.A."/>
        </authorList>
    </citation>
    <scope>NUCLEOTIDE SEQUENCE [LARGE SCALE GENOMIC DNA]</scope>
    <source>
        <strain evidence="5 6">UAMH4076</strain>
    </source>
</reference>
<evidence type="ECO:0000256" key="2">
    <source>
        <dbReference type="SAM" id="MobiDB-lite"/>
    </source>
</evidence>
<dbReference type="VEuPathDB" id="FungiDB:EMCG_00520"/>
<dbReference type="Pfam" id="PF24564">
    <property type="entry name" value="DUF7605"/>
    <property type="match status" value="1"/>
</dbReference>
<evidence type="ECO:0000313" key="6">
    <source>
        <dbReference type="Proteomes" id="UP000226031"/>
    </source>
</evidence>
<dbReference type="PANTHER" id="PTHR36681:SF3">
    <property type="entry name" value="NUCLEAR GTPASE, GERMINAL CENTER-ASSOCIATED, TANDEM DUPLICATE 3"/>
    <property type="match status" value="1"/>
</dbReference>
<name>A0A2B7ZCH9_9EURO</name>
<evidence type="ECO:0008006" key="7">
    <source>
        <dbReference type="Google" id="ProtNLM"/>
    </source>
</evidence>
<sequence>MTDPPVPEIGSALSQDVKIEESTPPQTIIGDLVPHGQFPVETITSDKAGPSTATEDSVSGTTGPSSFGLGKLKLKKHETLLHSSEFRYIRGDSSIENLETGMMESLRILEPLKELLRKYSHGHSENRWIKEIETLKQKSETTRVIVGVVGTTGAGKSSLINALLDEERLVPTSSMRACTAVVTEISFNHGPDRYRAEIDFVSPAEWEAELKLMFQDIESEDGDDSEVAIARAKMGAVYPEVQNIRSLSVEELMKHKNVSNILGRIVEISDDNSTNFFSKLQNYVDSKTRGRRKIAEGDDGCGQKAPRAAAFFSPGVPQTTMGFWPLIRVVRLYVKAPVLTNGAVIVDLPGLQDSNAARAAVASRYIEQCSSIWIVSPITRAVDDRTAKTLLGDAFKRQIQMDGAFNRVTFICTKTDDFNSTEMQESLDLDEIMEQPRGGPDAPFGDNQKLEEKHQELKDELTQILEALDELSDETGEMEILRNSLELQNTLKDSASPGKRQRVSDCLLFPQTKGDFEQSYGNAPDEQPAYTAEQKLRDASNKRKQLVNRKRQIHSALRDVNQQLKIAQEKKQNMYLGCILGRNQISKSQIQRDFADGIRQLDQADAEELDAANFDPSVCKRDYDEIASSLPVFCVSSKGYQKLQGRFRREPPIRVFGNINDTEIPLLQAHCNGLSATQYKATCQAFLNNLEQLLNSLELLSSSAGSGGSVCEEETNKNQAFLDEKLRALQQDLKTIGTEVFDEMMKTVGDSIFHKFGIASSRACNKANNTLAKWNRPRNEAGVAWNTYRALCRRRGVYNRYNWNKDLAQPMMTILGRDWEICFSHIVPRMIHIFAETSSTRVEGFHADVDGYVSNQSGAVDWPRKLKSHLQTYSKSFDELSASCIGLLYQIQKGGSRVFVPTIADALKKGYSECGSATGKGVLLHMKDVMARHVEEARHEMFNKSTESVKSEVEINLRAIKILMATETDNILKKISWDYQTALNQTQSAEQKALGEELSVFLQKIMAFKAPASAS</sequence>
<dbReference type="SUPFAM" id="SSF52540">
    <property type="entry name" value="P-loop containing nucleoside triphosphate hydrolases"/>
    <property type="match status" value="1"/>
</dbReference>
<feature type="coiled-coil region" evidence="1">
    <location>
        <begin position="529"/>
        <end position="570"/>
    </location>
</feature>
<gene>
    <name evidence="5" type="ORF">GX50_06151</name>
</gene>
<evidence type="ECO:0000259" key="4">
    <source>
        <dbReference type="Pfam" id="PF24564"/>
    </source>
</evidence>
<dbReference type="VEuPathDB" id="FungiDB:EMCG_03352"/>